<dbReference type="Gene3D" id="4.10.520.10">
    <property type="entry name" value="IHF-like DNA-binding proteins"/>
    <property type="match status" value="1"/>
</dbReference>
<dbReference type="PANTHER" id="PTHR33175:SF3">
    <property type="entry name" value="DNA-BINDING PROTEIN HU-BETA"/>
    <property type="match status" value="1"/>
</dbReference>
<evidence type="ECO:0000256" key="1">
    <source>
        <dbReference type="ARBA" id="ARBA00010529"/>
    </source>
</evidence>
<reference evidence="5 6" key="1">
    <citation type="submission" date="2019-09" db="EMBL/GenBank/DDBJ databases">
        <title>Segnochrobactrum spirostomi gen. nov., sp. nov., isolated from the ciliate Spirostomum cf. yagiui and description of a novel family, Segnochrobactraceae fam. nov. within the order Rhizobiales of the class Alphaproteobacteria.</title>
        <authorList>
            <person name="Akter S."/>
            <person name="Shazib S.U.A."/>
            <person name="Shin M.K."/>
        </authorList>
    </citation>
    <scope>NUCLEOTIDE SEQUENCE [LARGE SCALE GENOMIC DNA]</scope>
    <source>
        <strain evidence="5 6">Sp-1</strain>
    </source>
</reference>
<gene>
    <name evidence="5" type="ORF">F0357_05150</name>
</gene>
<dbReference type="InterPro" id="IPR010992">
    <property type="entry name" value="IHF-like_DNA-bd_dom_sf"/>
</dbReference>
<dbReference type="PRINTS" id="PR01727">
    <property type="entry name" value="DNABINDINGHU"/>
</dbReference>
<proteinExistence type="inferred from homology"/>
<evidence type="ECO:0000256" key="3">
    <source>
        <dbReference type="ARBA" id="ARBA00023125"/>
    </source>
</evidence>
<protein>
    <submittedName>
        <fullName evidence="5">HU family DNA-binding protein</fullName>
    </submittedName>
</protein>
<dbReference type="GO" id="GO:0003677">
    <property type="term" value="F:DNA binding"/>
    <property type="evidence" value="ECO:0007669"/>
    <property type="project" value="UniProtKB-KW"/>
</dbReference>
<dbReference type="SUPFAM" id="SSF47729">
    <property type="entry name" value="IHF-like DNA-binding proteins"/>
    <property type="match status" value="1"/>
</dbReference>
<evidence type="ECO:0000256" key="4">
    <source>
        <dbReference type="RuleBase" id="RU003939"/>
    </source>
</evidence>
<keyword evidence="2" id="KW-0226">DNA condensation</keyword>
<keyword evidence="3 5" id="KW-0238">DNA-binding</keyword>
<dbReference type="EMBL" id="VWNA01000001">
    <property type="protein sequence ID" value="MQT12061.1"/>
    <property type="molecule type" value="Genomic_DNA"/>
</dbReference>
<dbReference type="InterPro" id="IPR000119">
    <property type="entry name" value="Hist_DNA-bd"/>
</dbReference>
<evidence type="ECO:0000256" key="2">
    <source>
        <dbReference type="ARBA" id="ARBA00023067"/>
    </source>
</evidence>
<evidence type="ECO:0000313" key="5">
    <source>
        <dbReference type="EMBL" id="MQT12061.1"/>
    </source>
</evidence>
<dbReference type="Pfam" id="PF00216">
    <property type="entry name" value="Bac_DNA_binding"/>
    <property type="match status" value="1"/>
</dbReference>
<dbReference type="CDD" id="cd13831">
    <property type="entry name" value="HU"/>
    <property type="match status" value="1"/>
</dbReference>
<evidence type="ECO:0000313" key="6">
    <source>
        <dbReference type="Proteomes" id="UP000332515"/>
    </source>
</evidence>
<dbReference type="Proteomes" id="UP000332515">
    <property type="component" value="Unassembled WGS sequence"/>
</dbReference>
<comment type="similarity">
    <text evidence="1 4">Belongs to the bacterial histone-like protein family.</text>
</comment>
<name>A0A6A7Y1R7_9HYPH</name>
<keyword evidence="6" id="KW-1185">Reference proteome</keyword>
<dbReference type="SMART" id="SM00411">
    <property type="entry name" value="BHL"/>
    <property type="match status" value="1"/>
</dbReference>
<dbReference type="PANTHER" id="PTHR33175">
    <property type="entry name" value="DNA-BINDING PROTEIN HU"/>
    <property type="match status" value="1"/>
</dbReference>
<sequence>MSKAELTSAVAEAAGLTKTDAQKAVDATFEAIVDSLKKGEEVRIVGFGSFAVSHRAASSGRDPRTGNSIEIPAANIPKFRAGKPLKDAVNS</sequence>
<comment type="caution">
    <text evidence="5">The sequence shown here is derived from an EMBL/GenBank/DDBJ whole genome shotgun (WGS) entry which is preliminary data.</text>
</comment>
<dbReference type="GO" id="GO:0030261">
    <property type="term" value="P:chromosome condensation"/>
    <property type="evidence" value="ECO:0007669"/>
    <property type="project" value="UniProtKB-KW"/>
</dbReference>
<dbReference type="GO" id="GO:0005829">
    <property type="term" value="C:cytosol"/>
    <property type="evidence" value="ECO:0007669"/>
    <property type="project" value="TreeGrafter"/>
</dbReference>
<dbReference type="GO" id="GO:0030527">
    <property type="term" value="F:structural constituent of chromatin"/>
    <property type="evidence" value="ECO:0007669"/>
    <property type="project" value="InterPro"/>
</dbReference>
<organism evidence="5 6">
    <name type="scientific">Segnochrobactrum spirostomi</name>
    <dbReference type="NCBI Taxonomy" id="2608987"/>
    <lineage>
        <taxon>Bacteria</taxon>
        <taxon>Pseudomonadati</taxon>
        <taxon>Pseudomonadota</taxon>
        <taxon>Alphaproteobacteria</taxon>
        <taxon>Hyphomicrobiales</taxon>
        <taxon>Segnochrobactraceae</taxon>
        <taxon>Segnochrobactrum</taxon>
    </lineage>
</organism>
<dbReference type="AlphaFoldDB" id="A0A6A7Y1R7"/>
<accession>A0A6A7Y1R7</accession>